<evidence type="ECO:0000256" key="1">
    <source>
        <dbReference type="SAM" id="Phobius"/>
    </source>
</evidence>
<evidence type="ECO:0000313" key="3">
    <source>
        <dbReference type="Proteomes" id="UP000070134"/>
    </source>
</evidence>
<keyword evidence="1" id="KW-1133">Transmembrane helix</keyword>
<keyword evidence="1" id="KW-0812">Transmembrane</keyword>
<dbReference type="Proteomes" id="UP000070134">
    <property type="component" value="Chromosome"/>
</dbReference>
<keyword evidence="3" id="KW-1185">Reference proteome</keyword>
<protein>
    <submittedName>
        <fullName evidence="2">Uncharacterized protein</fullName>
    </submittedName>
</protein>
<name>A0A126ZWI2_9MICC</name>
<dbReference type="KEGG" id="satk:SA2016_0763"/>
<feature type="transmembrane region" description="Helical" evidence="1">
    <location>
        <begin position="144"/>
        <end position="165"/>
    </location>
</feature>
<proteinExistence type="predicted"/>
<sequence length="181" mass="18960">MSYDQQPPHQQPWPAQPAAPWPAAGTLLPQDAEKSRRWRLVLGCSSLFLALASGFYASMNIASVIGATRAIEAAGRYVPASAMALAAAIIGVFCLLALAYAGIGAWNIAARRSTAKAPLIAAIVLAGAAFVLIVFYMATRSTTGGFQFGGLALNALIVSRAVTILRMKKTPAYPAAAHWTS</sequence>
<dbReference type="RefSeq" id="WP_066495454.1">
    <property type="nucleotide sequence ID" value="NZ_BJMO01000012.1"/>
</dbReference>
<reference evidence="2 3" key="1">
    <citation type="submission" date="2016-02" db="EMBL/GenBank/DDBJ databases">
        <title>Complete genome of Sinomonas atrocyanea KCTC 3377.</title>
        <authorList>
            <person name="Kim K.M."/>
        </authorList>
    </citation>
    <scope>NUCLEOTIDE SEQUENCE [LARGE SCALE GENOMIC DNA]</scope>
    <source>
        <strain evidence="2 3">KCTC 3377</strain>
    </source>
</reference>
<accession>A0A126ZWI2</accession>
<dbReference type="OrthoDB" id="4954721at2"/>
<gene>
    <name evidence="2" type="ORF">SA2016_0763</name>
</gene>
<feature type="transmembrane region" description="Helical" evidence="1">
    <location>
        <begin position="82"/>
        <end position="106"/>
    </location>
</feature>
<dbReference type="STRING" id="37927.SA2016_0763"/>
<dbReference type="AlphaFoldDB" id="A0A126ZWI2"/>
<keyword evidence="1" id="KW-0472">Membrane</keyword>
<organism evidence="2 3">
    <name type="scientific">Sinomonas atrocyanea</name>
    <dbReference type="NCBI Taxonomy" id="37927"/>
    <lineage>
        <taxon>Bacteria</taxon>
        <taxon>Bacillati</taxon>
        <taxon>Actinomycetota</taxon>
        <taxon>Actinomycetes</taxon>
        <taxon>Micrococcales</taxon>
        <taxon>Micrococcaceae</taxon>
        <taxon>Sinomonas</taxon>
    </lineage>
</organism>
<dbReference type="EMBL" id="CP014518">
    <property type="protein sequence ID" value="AMM31453.1"/>
    <property type="molecule type" value="Genomic_DNA"/>
</dbReference>
<evidence type="ECO:0000313" key="2">
    <source>
        <dbReference type="EMBL" id="AMM31453.1"/>
    </source>
</evidence>
<feature type="transmembrane region" description="Helical" evidence="1">
    <location>
        <begin position="118"/>
        <end position="138"/>
    </location>
</feature>
<feature type="transmembrane region" description="Helical" evidence="1">
    <location>
        <begin position="40"/>
        <end position="62"/>
    </location>
</feature>